<evidence type="ECO:0000256" key="1">
    <source>
        <dbReference type="ARBA" id="ARBA00004173"/>
    </source>
</evidence>
<dbReference type="Pfam" id="PF00333">
    <property type="entry name" value="Ribosomal_S5"/>
    <property type="match status" value="1"/>
</dbReference>
<keyword evidence="13" id="KW-1185">Reference proteome</keyword>
<evidence type="ECO:0000256" key="8">
    <source>
        <dbReference type="PROSITE-ProRule" id="PRU00268"/>
    </source>
</evidence>
<evidence type="ECO:0000256" key="10">
    <source>
        <dbReference type="SAM" id="MobiDB-lite"/>
    </source>
</evidence>
<dbReference type="GO" id="GO:0003735">
    <property type="term" value="F:structural constituent of ribosome"/>
    <property type="evidence" value="ECO:0007669"/>
    <property type="project" value="UniProtKB-UniRule"/>
</dbReference>
<dbReference type="FunFam" id="3.30.160.20:FF:000022">
    <property type="entry name" value="28S ribosomal protein S5, mitochondrial"/>
    <property type="match status" value="1"/>
</dbReference>
<evidence type="ECO:0000256" key="4">
    <source>
        <dbReference type="ARBA" id="ARBA00023128"/>
    </source>
</evidence>
<evidence type="ECO:0000259" key="11">
    <source>
        <dbReference type="PROSITE" id="PS50881"/>
    </source>
</evidence>
<dbReference type="InterPro" id="IPR013810">
    <property type="entry name" value="Ribosomal_uS5_N"/>
</dbReference>
<dbReference type="InterPro" id="IPR020568">
    <property type="entry name" value="Ribosomal_Su5_D2-typ_SF"/>
</dbReference>
<accession>A0A6A6U4N9</accession>
<comment type="similarity">
    <text evidence="2 9">Belongs to the universal ribosomal protein uS5 family.</text>
</comment>
<dbReference type="AlphaFoldDB" id="A0A6A6U4N9"/>
<gene>
    <name evidence="12" type="ORF">BT63DRAFT_480261</name>
</gene>
<dbReference type="FunFam" id="3.30.230.10:FF:000002">
    <property type="entry name" value="30S ribosomal protein S5"/>
    <property type="match status" value="1"/>
</dbReference>
<dbReference type="InterPro" id="IPR014721">
    <property type="entry name" value="Ribsml_uS5_D2-typ_fold_subgr"/>
</dbReference>
<dbReference type="Proteomes" id="UP000799302">
    <property type="component" value="Unassembled WGS sequence"/>
</dbReference>
<evidence type="ECO:0000256" key="7">
    <source>
        <dbReference type="ARBA" id="ARBA00041606"/>
    </source>
</evidence>
<dbReference type="InterPro" id="IPR000851">
    <property type="entry name" value="Ribosomal_uS5"/>
</dbReference>
<dbReference type="Gene3D" id="3.30.160.20">
    <property type="match status" value="1"/>
</dbReference>
<dbReference type="EMBL" id="MU004237">
    <property type="protein sequence ID" value="KAF2667259.1"/>
    <property type="molecule type" value="Genomic_DNA"/>
</dbReference>
<protein>
    <recommendedName>
        <fullName evidence="6">Small ribosomal subunit protein uS5m</fullName>
    </recommendedName>
    <alternativeName>
        <fullName evidence="7">28S ribosomal protein S5, mitochondrial</fullName>
    </alternativeName>
</protein>
<dbReference type="SUPFAM" id="SSF54211">
    <property type="entry name" value="Ribosomal protein S5 domain 2-like"/>
    <property type="match status" value="1"/>
</dbReference>
<organism evidence="12 13">
    <name type="scientific">Microthyrium microscopicum</name>
    <dbReference type="NCBI Taxonomy" id="703497"/>
    <lineage>
        <taxon>Eukaryota</taxon>
        <taxon>Fungi</taxon>
        <taxon>Dikarya</taxon>
        <taxon>Ascomycota</taxon>
        <taxon>Pezizomycotina</taxon>
        <taxon>Dothideomycetes</taxon>
        <taxon>Dothideomycetes incertae sedis</taxon>
        <taxon>Microthyriales</taxon>
        <taxon>Microthyriaceae</taxon>
        <taxon>Microthyrium</taxon>
    </lineage>
</organism>
<evidence type="ECO:0000256" key="9">
    <source>
        <dbReference type="RuleBase" id="RU003823"/>
    </source>
</evidence>
<dbReference type="GO" id="GO:0006412">
    <property type="term" value="P:translation"/>
    <property type="evidence" value="ECO:0007669"/>
    <property type="project" value="InterPro"/>
</dbReference>
<dbReference type="PROSITE" id="PS50881">
    <property type="entry name" value="S5_DSRBD"/>
    <property type="match status" value="1"/>
</dbReference>
<keyword evidence="4" id="KW-0496">Mitochondrion</keyword>
<proteinExistence type="inferred from homology"/>
<dbReference type="GO" id="GO:0003723">
    <property type="term" value="F:RNA binding"/>
    <property type="evidence" value="ECO:0007669"/>
    <property type="project" value="InterPro"/>
</dbReference>
<evidence type="ECO:0000256" key="6">
    <source>
        <dbReference type="ARBA" id="ARBA00039335"/>
    </source>
</evidence>
<evidence type="ECO:0000256" key="2">
    <source>
        <dbReference type="ARBA" id="ARBA00008945"/>
    </source>
</evidence>
<dbReference type="SUPFAM" id="SSF54768">
    <property type="entry name" value="dsRNA-binding domain-like"/>
    <property type="match status" value="1"/>
</dbReference>
<feature type="region of interest" description="Disordered" evidence="10">
    <location>
        <begin position="38"/>
        <end position="71"/>
    </location>
</feature>
<keyword evidence="3 8" id="KW-0689">Ribosomal protein</keyword>
<evidence type="ECO:0000256" key="5">
    <source>
        <dbReference type="ARBA" id="ARBA00023274"/>
    </source>
</evidence>
<evidence type="ECO:0000313" key="13">
    <source>
        <dbReference type="Proteomes" id="UP000799302"/>
    </source>
</evidence>
<dbReference type="Pfam" id="PF03719">
    <property type="entry name" value="Ribosomal_S5_C"/>
    <property type="match status" value="1"/>
</dbReference>
<dbReference type="PANTHER" id="PTHR48277">
    <property type="entry name" value="MITOCHONDRIAL RIBOSOMAL PROTEIN S5"/>
    <property type="match status" value="1"/>
</dbReference>
<dbReference type="PANTHER" id="PTHR48277:SF1">
    <property type="entry name" value="MITOCHONDRIAL RIBOSOMAL PROTEIN S5"/>
    <property type="match status" value="1"/>
</dbReference>
<feature type="domain" description="S5 DRBM" evidence="11">
    <location>
        <begin position="421"/>
        <end position="484"/>
    </location>
</feature>
<dbReference type="GO" id="GO:0005743">
    <property type="term" value="C:mitochondrial inner membrane"/>
    <property type="evidence" value="ECO:0007669"/>
    <property type="project" value="UniProtKB-ARBA"/>
</dbReference>
<dbReference type="OrthoDB" id="309483at2759"/>
<evidence type="ECO:0000256" key="3">
    <source>
        <dbReference type="ARBA" id="ARBA00022980"/>
    </source>
</evidence>
<sequence length="585" mass="66839">MSACRSSRQFVRRAQKAFTCSTPCPRNLLSPSLRTFHTSLPRRNEQPTNTTDSDLKDLVPELPPTTELSKAPALRRRADIAAEQKLLERADEINSVKRHFRPYTKDELDAMADYYTEEQMEALKAAEKAVDLDDLAVQWGPRLDQWKVDYLDDLSAVDPLVDGKTHLNLSDGPQLRHRKWEDIAEHITSSALFNGLSLVEMLYLIEKRRFVPEKVLAGLRTLHVFKGTHKEFAAKRILWRFLPQSGKQSKEDMISLVSDERTGKASVAFLFEVLDALPMDEIKKHELLAMKHWTGTPKEEALRPQLERVIAEHGGITDKIFEEALMERLANLRVKELGYNPANLPNTVDEGEPEVDDWMIDLPHREIYDRDIFYNAVQTPIPKFKDPRVRYDHEAAEDANGAAYKKLSHRLNVDLDYLKRLRCRVLIMHRVVNQTRIGKIQSFYCLSIAGNDNGLVGIGEGKSAETVDAMLQSRMAALRNMQPINRYERRTIYGTQEAKVGGTTVKLFARPPGFGLRTQFLIYEIARACGIRDLSARVGRSRNKMNTVKATLKCLLGQKLPEDIARARGRKIVDVRKVYYGRTVY</sequence>
<dbReference type="GO" id="GO:0005763">
    <property type="term" value="C:mitochondrial small ribosomal subunit"/>
    <property type="evidence" value="ECO:0007669"/>
    <property type="project" value="UniProtKB-ARBA"/>
</dbReference>
<dbReference type="InterPro" id="IPR005324">
    <property type="entry name" value="Ribosomal_uS5_C"/>
</dbReference>
<evidence type="ECO:0000313" key="12">
    <source>
        <dbReference type="EMBL" id="KAF2667259.1"/>
    </source>
</evidence>
<reference evidence="12" key="1">
    <citation type="journal article" date="2020" name="Stud. Mycol.">
        <title>101 Dothideomycetes genomes: a test case for predicting lifestyles and emergence of pathogens.</title>
        <authorList>
            <person name="Haridas S."/>
            <person name="Albert R."/>
            <person name="Binder M."/>
            <person name="Bloem J."/>
            <person name="Labutti K."/>
            <person name="Salamov A."/>
            <person name="Andreopoulos B."/>
            <person name="Baker S."/>
            <person name="Barry K."/>
            <person name="Bills G."/>
            <person name="Bluhm B."/>
            <person name="Cannon C."/>
            <person name="Castanera R."/>
            <person name="Culley D."/>
            <person name="Daum C."/>
            <person name="Ezra D."/>
            <person name="Gonzalez J."/>
            <person name="Henrissat B."/>
            <person name="Kuo A."/>
            <person name="Liang C."/>
            <person name="Lipzen A."/>
            <person name="Lutzoni F."/>
            <person name="Magnuson J."/>
            <person name="Mondo S."/>
            <person name="Nolan M."/>
            <person name="Ohm R."/>
            <person name="Pangilinan J."/>
            <person name="Park H.-J."/>
            <person name="Ramirez L."/>
            <person name="Alfaro M."/>
            <person name="Sun H."/>
            <person name="Tritt A."/>
            <person name="Yoshinaga Y."/>
            <person name="Zwiers L.-H."/>
            <person name="Turgeon B."/>
            <person name="Goodwin S."/>
            <person name="Spatafora J."/>
            <person name="Crous P."/>
            <person name="Grigoriev I."/>
        </authorList>
    </citation>
    <scope>NUCLEOTIDE SEQUENCE</scope>
    <source>
        <strain evidence="12">CBS 115976</strain>
    </source>
</reference>
<comment type="subcellular location">
    <subcellularLocation>
        <location evidence="1">Mitochondrion</location>
    </subcellularLocation>
</comment>
<dbReference type="Gene3D" id="3.30.230.10">
    <property type="match status" value="1"/>
</dbReference>
<name>A0A6A6U4N9_9PEZI</name>
<keyword evidence="5 8" id="KW-0687">Ribonucleoprotein</keyword>